<evidence type="ECO:0000256" key="1">
    <source>
        <dbReference type="ARBA" id="ARBA00006739"/>
    </source>
</evidence>
<dbReference type="SUPFAM" id="SSF53448">
    <property type="entry name" value="Nucleotide-diphospho-sugar transferases"/>
    <property type="match status" value="1"/>
</dbReference>
<evidence type="ECO:0000256" key="2">
    <source>
        <dbReference type="ARBA" id="ARBA00022676"/>
    </source>
</evidence>
<dbReference type="GO" id="GO:0004582">
    <property type="term" value="F:dolichyl-phosphate beta-D-mannosyltransferase activity"/>
    <property type="evidence" value="ECO:0007669"/>
    <property type="project" value="InterPro"/>
</dbReference>
<dbReference type="Pfam" id="PF00535">
    <property type="entry name" value="Glycos_transf_2"/>
    <property type="match status" value="1"/>
</dbReference>
<dbReference type="EMBL" id="LFNT01000023">
    <property type="protein sequence ID" value="KMS72979.1"/>
    <property type="molecule type" value="Genomic_DNA"/>
</dbReference>
<dbReference type="Gene3D" id="3.90.550.10">
    <property type="entry name" value="Spore Coat Polysaccharide Biosynthesis Protein SpsA, Chain A"/>
    <property type="match status" value="1"/>
</dbReference>
<accession>A0A0J7ZAZ3</accession>
<comment type="caution">
    <text evidence="6">The sequence shown here is derived from an EMBL/GenBank/DDBJ whole genome shotgun (WGS) entry which is preliminary data.</text>
</comment>
<reference evidence="6 7" key="1">
    <citation type="submission" date="2015-06" db="EMBL/GenBank/DDBJ databases">
        <authorList>
            <person name="Ju K.-S."/>
            <person name="Doroghazi J.R."/>
            <person name="Metcalf W.W."/>
        </authorList>
    </citation>
    <scope>NUCLEOTIDE SEQUENCE [LARGE SCALE GENOMIC DNA]</scope>
    <source>
        <strain evidence="6 7">NRRL 3414</strain>
    </source>
</reference>
<dbReference type="AlphaFoldDB" id="A0A0J7ZAZ3"/>
<dbReference type="GO" id="GO:0016020">
    <property type="term" value="C:membrane"/>
    <property type="evidence" value="ECO:0007669"/>
    <property type="project" value="GOC"/>
</dbReference>
<evidence type="ECO:0000256" key="4">
    <source>
        <dbReference type="SAM" id="MobiDB-lite"/>
    </source>
</evidence>
<protein>
    <recommendedName>
        <fullName evidence="5">Glycosyltransferase 2-like domain-containing protein</fullName>
    </recommendedName>
</protein>
<comment type="similarity">
    <text evidence="1">Belongs to the glycosyltransferase 2 family.</text>
</comment>
<organism evidence="6 7">
    <name type="scientific">Streptomyces viridochromogenes</name>
    <dbReference type="NCBI Taxonomy" id="1938"/>
    <lineage>
        <taxon>Bacteria</taxon>
        <taxon>Bacillati</taxon>
        <taxon>Actinomycetota</taxon>
        <taxon>Actinomycetes</taxon>
        <taxon>Kitasatosporales</taxon>
        <taxon>Streptomycetaceae</taxon>
        <taxon>Streptomyces</taxon>
    </lineage>
</organism>
<dbReference type="GO" id="GO:0009247">
    <property type="term" value="P:glycolipid biosynthetic process"/>
    <property type="evidence" value="ECO:0007669"/>
    <property type="project" value="TreeGrafter"/>
</dbReference>
<dbReference type="PANTHER" id="PTHR43398">
    <property type="entry name" value="DOLICHOL-PHOSPHATE MANNOSYLTRANSFERASE SUBUNIT 1"/>
    <property type="match status" value="1"/>
</dbReference>
<dbReference type="InterPro" id="IPR001173">
    <property type="entry name" value="Glyco_trans_2-like"/>
</dbReference>
<dbReference type="PANTHER" id="PTHR43398:SF1">
    <property type="entry name" value="DOLICHOL-PHOSPHATE MANNOSYLTRANSFERASE SUBUNIT 1"/>
    <property type="match status" value="1"/>
</dbReference>
<feature type="region of interest" description="Disordered" evidence="4">
    <location>
        <begin position="1"/>
        <end position="21"/>
    </location>
</feature>
<evidence type="ECO:0000313" key="7">
    <source>
        <dbReference type="Proteomes" id="UP000037432"/>
    </source>
</evidence>
<dbReference type="PATRIC" id="fig|1938.3.peg.2668"/>
<evidence type="ECO:0000256" key="3">
    <source>
        <dbReference type="ARBA" id="ARBA00022679"/>
    </source>
</evidence>
<keyword evidence="2" id="KW-0328">Glycosyltransferase</keyword>
<evidence type="ECO:0000313" key="6">
    <source>
        <dbReference type="EMBL" id="KMS72979.1"/>
    </source>
</evidence>
<dbReference type="InterPro" id="IPR039528">
    <property type="entry name" value="DPM1-like"/>
</dbReference>
<name>A0A0J7ZAZ3_STRVR</name>
<dbReference type="InterPro" id="IPR029044">
    <property type="entry name" value="Nucleotide-diphossugar_trans"/>
</dbReference>
<feature type="compositionally biased region" description="Polar residues" evidence="4">
    <location>
        <begin position="1"/>
        <end position="10"/>
    </location>
</feature>
<proteinExistence type="inferred from homology"/>
<dbReference type="CDD" id="cd04179">
    <property type="entry name" value="DPM_DPG-synthase_like"/>
    <property type="match status" value="1"/>
</dbReference>
<dbReference type="Proteomes" id="UP000037432">
    <property type="component" value="Unassembled WGS sequence"/>
</dbReference>
<keyword evidence="3" id="KW-0808">Transferase</keyword>
<feature type="domain" description="Glycosyltransferase 2-like" evidence="5">
    <location>
        <begin position="79"/>
        <end position="183"/>
    </location>
</feature>
<gene>
    <name evidence="6" type="ORF">ACM01_20990</name>
</gene>
<sequence length="267" mass="28259">MTQLGMTSLSAADRDTPAGGTPAPRALVLVPALAESGRVSGVVGSVLDALDADVLVLDAGGNAFSASAFPDRVTSVGVPRGVGSAVRHGIEYALAHGYQVVTRIDGDGQHDPVVLQDLLARQRAGADLVLGSRYHPQSHVVAAPPTDRIALNVMFRSLVQQVCGLAMTDVISGCWAMGREAMEFLAPRIQVRDYGSTLEILMLLGLSGRFSITEVPHPAIYAGLGVEQRYGADRLGDRCARSAVYLEVVTDVLDRHGVNAWPLLVQR</sequence>
<evidence type="ECO:0000259" key="5">
    <source>
        <dbReference type="Pfam" id="PF00535"/>
    </source>
</evidence>